<sequence length="271" mass="28561">MALQDPSIARTARAERAARRRRTRLFTMVLPLTVLVDAAFTWSVLGLGIGTTLSTGPDVDDLTWQPVVAALSVPAVICLGLALIISLASRIGPAAAVLVRTALLLGVAAVALVLSPREWGDRPAGAAGSEGWWGFASWGPPALAGVSAVLLVGAWLTWRRRRDAQATLQRIAVSGVAAAATVTAADVLAQQLQHGEHGPPIRSLVRVTLRFVDTAGTTRWAELAGHLDVADVPRVGDTVAMRYDGDHPSDAQRMVVSLPWVDRRGGATSAR</sequence>
<dbReference type="AlphaFoldDB" id="A0A371P8T6"/>
<dbReference type="EMBL" id="QUBR01000001">
    <property type="protein sequence ID" value="REK72312.1"/>
    <property type="molecule type" value="Genomic_DNA"/>
</dbReference>
<evidence type="ECO:0008006" key="4">
    <source>
        <dbReference type="Google" id="ProtNLM"/>
    </source>
</evidence>
<feature type="transmembrane region" description="Helical" evidence="1">
    <location>
        <begin position="25"/>
        <end position="47"/>
    </location>
</feature>
<keyword evidence="3" id="KW-1185">Reference proteome</keyword>
<reference evidence="2 3" key="1">
    <citation type="submission" date="2018-08" db="EMBL/GenBank/DDBJ databases">
        <title>Aeromicrobium sp. M2KJ-4, whole genome shotgun sequence.</title>
        <authorList>
            <person name="Tuo L."/>
        </authorList>
    </citation>
    <scope>NUCLEOTIDE SEQUENCE [LARGE SCALE GENOMIC DNA]</scope>
    <source>
        <strain evidence="2 3">M2KJ-4</strain>
    </source>
</reference>
<keyword evidence="1" id="KW-0812">Transmembrane</keyword>
<evidence type="ECO:0000313" key="2">
    <source>
        <dbReference type="EMBL" id="REK72312.1"/>
    </source>
</evidence>
<dbReference type="Proteomes" id="UP000265581">
    <property type="component" value="Unassembled WGS sequence"/>
</dbReference>
<dbReference type="OrthoDB" id="5197046at2"/>
<feature type="transmembrane region" description="Helical" evidence="1">
    <location>
        <begin position="135"/>
        <end position="158"/>
    </location>
</feature>
<evidence type="ECO:0000313" key="3">
    <source>
        <dbReference type="Proteomes" id="UP000265581"/>
    </source>
</evidence>
<evidence type="ECO:0000256" key="1">
    <source>
        <dbReference type="SAM" id="Phobius"/>
    </source>
</evidence>
<name>A0A371P8T6_9ACTN</name>
<comment type="caution">
    <text evidence="2">The sequence shown here is derived from an EMBL/GenBank/DDBJ whole genome shotgun (WGS) entry which is preliminary data.</text>
</comment>
<gene>
    <name evidence="2" type="ORF">DX116_01340</name>
</gene>
<accession>A0A371P8T6</accession>
<dbReference type="RefSeq" id="WP_119702444.1">
    <property type="nucleotide sequence ID" value="NZ_JBHSOI010000001.1"/>
</dbReference>
<keyword evidence="1" id="KW-0472">Membrane</keyword>
<organism evidence="2 3">
    <name type="scientific">Aeromicrobium endophyticum</name>
    <dbReference type="NCBI Taxonomy" id="2292704"/>
    <lineage>
        <taxon>Bacteria</taxon>
        <taxon>Bacillati</taxon>
        <taxon>Actinomycetota</taxon>
        <taxon>Actinomycetes</taxon>
        <taxon>Propionibacteriales</taxon>
        <taxon>Nocardioidaceae</taxon>
        <taxon>Aeromicrobium</taxon>
    </lineage>
</organism>
<feature type="transmembrane region" description="Helical" evidence="1">
    <location>
        <begin position="95"/>
        <end position="115"/>
    </location>
</feature>
<proteinExistence type="predicted"/>
<keyword evidence="1" id="KW-1133">Transmembrane helix</keyword>
<feature type="transmembrane region" description="Helical" evidence="1">
    <location>
        <begin position="67"/>
        <end position="88"/>
    </location>
</feature>
<protein>
    <recommendedName>
        <fullName evidence="4">DUF3592 domain-containing protein</fullName>
    </recommendedName>
</protein>